<dbReference type="AlphaFoldDB" id="A0A5B8V6J5"/>
<comment type="subcellular location">
    <subcellularLocation>
        <location evidence="1">Endomembrane system</location>
        <topology evidence="1">Multi-pass membrane protein</topology>
    </subcellularLocation>
</comment>
<dbReference type="GO" id="GO:0012505">
    <property type="term" value="C:endomembrane system"/>
    <property type="evidence" value="ECO:0007669"/>
    <property type="project" value="UniProtKB-SubCell"/>
</dbReference>
<evidence type="ECO:0000313" key="10">
    <source>
        <dbReference type="EMBL" id="QEC66902.1"/>
    </source>
</evidence>
<feature type="transmembrane region" description="Helical" evidence="8">
    <location>
        <begin position="37"/>
        <end position="57"/>
    </location>
</feature>
<keyword evidence="11" id="KW-1185">Reference proteome</keyword>
<dbReference type="Pfam" id="PF04116">
    <property type="entry name" value="FA_hydroxylase"/>
    <property type="match status" value="1"/>
</dbReference>
<dbReference type="GO" id="GO:0006643">
    <property type="term" value="P:membrane lipid metabolic process"/>
    <property type="evidence" value="ECO:0007669"/>
    <property type="project" value="TreeGrafter"/>
</dbReference>
<keyword evidence="5" id="KW-0443">Lipid metabolism</keyword>
<feature type="transmembrane region" description="Helical" evidence="8">
    <location>
        <begin position="6"/>
        <end position="25"/>
    </location>
</feature>
<dbReference type="OrthoDB" id="9770329at2"/>
<dbReference type="GO" id="GO:0016020">
    <property type="term" value="C:membrane"/>
    <property type="evidence" value="ECO:0007669"/>
    <property type="project" value="GOC"/>
</dbReference>
<organism evidence="10 11">
    <name type="scientific">Panacibacter ginsenosidivorans</name>
    <dbReference type="NCBI Taxonomy" id="1813871"/>
    <lineage>
        <taxon>Bacteria</taxon>
        <taxon>Pseudomonadati</taxon>
        <taxon>Bacteroidota</taxon>
        <taxon>Chitinophagia</taxon>
        <taxon>Chitinophagales</taxon>
        <taxon>Chitinophagaceae</taxon>
        <taxon>Panacibacter</taxon>
    </lineage>
</organism>
<feature type="transmembrane region" description="Helical" evidence="8">
    <location>
        <begin position="135"/>
        <end position="155"/>
    </location>
</feature>
<dbReference type="InterPro" id="IPR006694">
    <property type="entry name" value="Fatty_acid_hydroxylase"/>
</dbReference>
<protein>
    <submittedName>
        <fullName evidence="10">Sterol desaturase family protein</fullName>
    </submittedName>
</protein>
<dbReference type="GO" id="GO:0050479">
    <property type="term" value="F:glyceryl-ether monooxygenase activity"/>
    <property type="evidence" value="ECO:0007669"/>
    <property type="project" value="TreeGrafter"/>
</dbReference>
<dbReference type="InterPro" id="IPR051689">
    <property type="entry name" value="Sterol_desaturase/TMEM195"/>
</dbReference>
<evidence type="ECO:0000256" key="8">
    <source>
        <dbReference type="SAM" id="Phobius"/>
    </source>
</evidence>
<gene>
    <name evidence="10" type="ORF">FRZ67_06180</name>
</gene>
<dbReference type="EMBL" id="CP042435">
    <property type="protein sequence ID" value="QEC66902.1"/>
    <property type="molecule type" value="Genomic_DNA"/>
</dbReference>
<evidence type="ECO:0000256" key="3">
    <source>
        <dbReference type="ARBA" id="ARBA00022989"/>
    </source>
</evidence>
<feature type="domain" description="Fatty acid hydroxylase" evidence="9">
    <location>
        <begin position="81"/>
        <end position="216"/>
    </location>
</feature>
<evidence type="ECO:0000259" key="9">
    <source>
        <dbReference type="Pfam" id="PF04116"/>
    </source>
</evidence>
<dbReference type="GO" id="GO:0005506">
    <property type="term" value="F:iron ion binding"/>
    <property type="evidence" value="ECO:0007669"/>
    <property type="project" value="InterPro"/>
</dbReference>
<keyword evidence="4" id="KW-0560">Oxidoreductase</keyword>
<accession>A0A5B8V6J5</accession>
<evidence type="ECO:0000256" key="6">
    <source>
        <dbReference type="ARBA" id="ARBA00023136"/>
    </source>
</evidence>
<feature type="transmembrane region" description="Helical" evidence="8">
    <location>
        <begin position="77"/>
        <end position="95"/>
    </location>
</feature>
<proteinExistence type="predicted"/>
<dbReference type="PANTHER" id="PTHR21624">
    <property type="entry name" value="STEROL DESATURASE-RELATED PROTEIN"/>
    <property type="match status" value="1"/>
</dbReference>
<feature type="compositionally biased region" description="Basic and acidic residues" evidence="7">
    <location>
        <begin position="284"/>
        <end position="295"/>
    </location>
</feature>
<sequence>MNQDTILLHAIPGFILLVILEFMFFVKENRDQYKKDFPVSLGIGAGFIISAAAGKGVTMYLYSVVYSYRIFDFANNVWWVWIICFFADDLTYYWFHRLSHKIRFFWASHAVHHSSETFSFLANLRESWTSNITGILLFWIWLPFVGFEPGLILLIKSVSIIYQFCIHTEVINKLPKWVEAIFNTPSHHRVHHGCNIDYLDKNYGGIFIIWDRLFGTFVDESKKPVYGLTKKINSRNPVKIAFHEWYNMFNDLRKAISVSEAFNFIFNAPGWSKDGSSKTTNQLRKKETTASEKGYKKARNNHAVTRQPLISILKILLITLLIGCNFSGTSQQLKLHYAIMQGSNKIGWMNIEKTDSSNLSSIRSESETKKRMITLFTFNEKQESVFENGLLIKSYVYRKINNEIKFDQQTAYTGNQYIIRKTKNDEHIPISGIYYNQLSLYFSEPVNIKQVYSDFFHVMLTIEKNKDGMYKLTLPDGNINYYLYTNGICTYVKIVRSLFTIEFKLS</sequence>
<evidence type="ECO:0000256" key="4">
    <source>
        <dbReference type="ARBA" id="ARBA00023002"/>
    </source>
</evidence>
<dbReference type="SUPFAM" id="SSF55729">
    <property type="entry name" value="Acyl-CoA N-acyltransferases (Nat)"/>
    <property type="match status" value="1"/>
</dbReference>
<evidence type="ECO:0000256" key="5">
    <source>
        <dbReference type="ARBA" id="ARBA00023098"/>
    </source>
</evidence>
<evidence type="ECO:0000256" key="2">
    <source>
        <dbReference type="ARBA" id="ARBA00022692"/>
    </source>
</evidence>
<dbReference type="Pfam" id="PF19630">
    <property type="entry name" value="DUF6134"/>
    <property type="match status" value="1"/>
</dbReference>
<dbReference type="GO" id="GO:0008610">
    <property type="term" value="P:lipid biosynthetic process"/>
    <property type="evidence" value="ECO:0007669"/>
    <property type="project" value="InterPro"/>
</dbReference>
<keyword evidence="3 8" id="KW-1133">Transmembrane helix</keyword>
<evidence type="ECO:0000256" key="1">
    <source>
        <dbReference type="ARBA" id="ARBA00004127"/>
    </source>
</evidence>
<feature type="region of interest" description="Disordered" evidence="7">
    <location>
        <begin position="274"/>
        <end position="295"/>
    </location>
</feature>
<reference evidence="10 11" key="1">
    <citation type="journal article" date="2016" name="Int. J. Syst. Evol. Microbiol.">
        <title>Panacibacter ginsenosidivorans gen. nov., sp. nov., with ginsenoside converting activity isolated from soil of a ginseng field.</title>
        <authorList>
            <person name="Siddiqi M.Z."/>
            <person name="Muhammad Shafi S."/>
            <person name="Choi K.D."/>
            <person name="Im W.T."/>
        </authorList>
    </citation>
    <scope>NUCLEOTIDE SEQUENCE [LARGE SCALE GENOMIC DNA]</scope>
    <source>
        <strain evidence="10 11">Gsoil1550</strain>
    </source>
</reference>
<keyword evidence="2 8" id="KW-0812">Transmembrane</keyword>
<dbReference type="InterPro" id="IPR045767">
    <property type="entry name" value="DUF6134"/>
</dbReference>
<dbReference type="PANTHER" id="PTHR21624:SF1">
    <property type="entry name" value="ALKYLGLYCEROL MONOOXYGENASE"/>
    <property type="match status" value="1"/>
</dbReference>
<dbReference type="RefSeq" id="WP_147188702.1">
    <property type="nucleotide sequence ID" value="NZ_CP042435.1"/>
</dbReference>
<name>A0A5B8V6J5_9BACT</name>
<dbReference type="InterPro" id="IPR016181">
    <property type="entry name" value="Acyl_CoA_acyltransferase"/>
</dbReference>
<evidence type="ECO:0000313" key="11">
    <source>
        <dbReference type="Proteomes" id="UP000321533"/>
    </source>
</evidence>
<dbReference type="Proteomes" id="UP000321533">
    <property type="component" value="Chromosome"/>
</dbReference>
<evidence type="ECO:0000256" key="7">
    <source>
        <dbReference type="SAM" id="MobiDB-lite"/>
    </source>
</evidence>
<dbReference type="KEGG" id="pgin:FRZ67_06180"/>
<keyword evidence="6 8" id="KW-0472">Membrane</keyword>